<keyword evidence="5" id="KW-1185">Reference proteome</keyword>
<evidence type="ECO:0000313" key="5">
    <source>
        <dbReference type="Proteomes" id="UP000011715"/>
    </source>
</evidence>
<dbReference type="AlphaFoldDB" id="A0A0C4DMD7"/>
<reference evidence="3" key="3">
    <citation type="submission" date="2011-03" db="EMBL/GenBank/DDBJ databases">
        <title>Annotation of Magnaporthe poae ATCC 64411.</title>
        <authorList>
            <person name="Ma L.-J."/>
            <person name="Dead R."/>
            <person name="Young S.K."/>
            <person name="Zeng Q."/>
            <person name="Gargeya S."/>
            <person name="Fitzgerald M."/>
            <person name="Haas B."/>
            <person name="Abouelleil A."/>
            <person name="Alvarado L."/>
            <person name="Arachchi H.M."/>
            <person name="Berlin A."/>
            <person name="Brown A."/>
            <person name="Chapman S.B."/>
            <person name="Chen Z."/>
            <person name="Dunbar C."/>
            <person name="Freedman E."/>
            <person name="Gearin G."/>
            <person name="Gellesch M."/>
            <person name="Goldberg J."/>
            <person name="Griggs A."/>
            <person name="Gujja S."/>
            <person name="Heiman D."/>
            <person name="Howarth C."/>
            <person name="Larson L."/>
            <person name="Lui A."/>
            <person name="MacDonald P.J.P."/>
            <person name="Mehta T."/>
            <person name="Montmayeur A."/>
            <person name="Murphy C."/>
            <person name="Neiman D."/>
            <person name="Pearson M."/>
            <person name="Priest M."/>
            <person name="Roberts A."/>
            <person name="Saif S."/>
            <person name="Shea T."/>
            <person name="Shenoy N."/>
            <person name="Sisk P."/>
            <person name="Stolte C."/>
            <person name="Sykes S."/>
            <person name="Yandava C."/>
            <person name="Wortman J."/>
            <person name="Nusbaum C."/>
            <person name="Birren B."/>
        </authorList>
    </citation>
    <scope>NUCLEOTIDE SEQUENCE</scope>
    <source>
        <strain evidence="3">ATCC 64411</strain>
    </source>
</reference>
<feature type="region of interest" description="Disordered" evidence="1">
    <location>
        <begin position="66"/>
        <end position="163"/>
    </location>
</feature>
<reference evidence="4" key="5">
    <citation type="submission" date="2015-06" db="UniProtKB">
        <authorList>
            <consortium name="EnsemblFungi"/>
        </authorList>
    </citation>
    <scope>IDENTIFICATION</scope>
    <source>
        <strain evidence="4">ATCC 64411</strain>
    </source>
</reference>
<dbReference type="Proteomes" id="UP000011715">
    <property type="component" value="Unassembled WGS sequence"/>
</dbReference>
<gene>
    <name evidence="3" type="ORF">MAPG_00943</name>
</gene>
<reference evidence="5" key="2">
    <citation type="submission" date="2010-05" db="EMBL/GenBank/DDBJ databases">
        <title>The genome sequence of Magnaporthe poae strain ATCC 64411.</title>
        <authorList>
            <person name="Ma L.-J."/>
            <person name="Dead R."/>
            <person name="Young S."/>
            <person name="Zeng Q."/>
            <person name="Koehrsen M."/>
            <person name="Alvarado L."/>
            <person name="Berlin A."/>
            <person name="Chapman S.B."/>
            <person name="Chen Z."/>
            <person name="Freedman E."/>
            <person name="Gellesch M."/>
            <person name="Goldberg J."/>
            <person name="Griggs A."/>
            <person name="Gujja S."/>
            <person name="Heilman E.R."/>
            <person name="Heiman D."/>
            <person name="Hepburn T."/>
            <person name="Howarth C."/>
            <person name="Jen D."/>
            <person name="Larson L."/>
            <person name="Mehta T."/>
            <person name="Neiman D."/>
            <person name="Pearson M."/>
            <person name="Roberts A."/>
            <person name="Saif S."/>
            <person name="Shea T."/>
            <person name="Shenoy N."/>
            <person name="Sisk P."/>
            <person name="Stolte C."/>
            <person name="Sykes S."/>
            <person name="Walk T."/>
            <person name="White J."/>
            <person name="Yandava C."/>
            <person name="Haas B."/>
            <person name="Nusbaum C."/>
            <person name="Birren B."/>
        </authorList>
    </citation>
    <scope>NUCLEOTIDE SEQUENCE [LARGE SCALE GENOMIC DNA]</scope>
    <source>
        <strain evidence="5">ATCC 64411 / 73-15</strain>
    </source>
</reference>
<evidence type="ECO:0000313" key="3">
    <source>
        <dbReference type="EMBL" id="KLU81862.1"/>
    </source>
</evidence>
<evidence type="ECO:0000313" key="4">
    <source>
        <dbReference type="EnsemblFungi" id="MAPG_00943T0"/>
    </source>
</evidence>
<proteinExistence type="predicted"/>
<accession>A0A0C4DMD7</accession>
<feature type="compositionally biased region" description="Polar residues" evidence="1">
    <location>
        <begin position="71"/>
        <end position="80"/>
    </location>
</feature>
<reference evidence="4" key="4">
    <citation type="journal article" date="2015" name="G3 (Bethesda)">
        <title>Genome sequences of three phytopathogenic species of the Magnaporthaceae family of fungi.</title>
        <authorList>
            <person name="Okagaki L.H."/>
            <person name="Nunes C.C."/>
            <person name="Sailsbery J."/>
            <person name="Clay B."/>
            <person name="Brown D."/>
            <person name="John T."/>
            <person name="Oh Y."/>
            <person name="Young N."/>
            <person name="Fitzgerald M."/>
            <person name="Haas B.J."/>
            <person name="Zeng Q."/>
            <person name="Young S."/>
            <person name="Adiconis X."/>
            <person name="Fan L."/>
            <person name="Levin J.Z."/>
            <person name="Mitchell T.K."/>
            <person name="Okubara P.A."/>
            <person name="Farman M.L."/>
            <person name="Kohn L.M."/>
            <person name="Birren B."/>
            <person name="Ma L.-J."/>
            <person name="Dean R.A."/>
        </authorList>
    </citation>
    <scope>NUCLEOTIDE SEQUENCE</scope>
    <source>
        <strain evidence="4">ATCC 64411 / 73-15</strain>
    </source>
</reference>
<feature type="region of interest" description="Disordered" evidence="1">
    <location>
        <begin position="327"/>
        <end position="346"/>
    </location>
</feature>
<evidence type="ECO:0000256" key="1">
    <source>
        <dbReference type="SAM" id="MobiDB-lite"/>
    </source>
</evidence>
<feature type="signal peptide" evidence="2">
    <location>
        <begin position="1"/>
        <end position="23"/>
    </location>
</feature>
<dbReference type="EnsemblFungi" id="MAPG_00943T0">
    <property type="protein sequence ID" value="MAPG_00943T0"/>
    <property type="gene ID" value="MAPG_00943"/>
</dbReference>
<sequence>MKLHLSHLGVGALLLAAPFSSLARPLALGPEKQEERNRNLDASLLGLRGSGLASEVLVKRVLPPAGLDFNVSPQLETKTPSARDQDQPSHPTGPSQPGPITRRSPQTGRSRSQKAPAPPKSQGTRGAFSPSRTSAQRGPSTKSGAPGPSGSGSGSGGGSYPPGIVTAGAKEFWDTMTRLIREEKYRLLEPEDQVVLYTGTADNQRRDFVRKLSTRRKEANSQINIRYLANVMGHPEMTDAKTRYRQSPGYKESIEDAVLSAKFAEIVKAHNREVHTFFPSSEDAQRAAATGELPNGIMKFFELPIITSPGSRVPLISIWDANTYQEKMKKETGPGKDQPQYHLGPSRLWKAGDPQLGLVGSYDY</sequence>
<dbReference type="EMBL" id="ADBL01000228">
    <property type="status" value="NOT_ANNOTATED_CDS"/>
    <property type="molecule type" value="Genomic_DNA"/>
</dbReference>
<reference evidence="3" key="1">
    <citation type="submission" date="2010-05" db="EMBL/GenBank/DDBJ databases">
        <title>The Genome Sequence of Magnaporthe poae strain ATCC 64411.</title>
        <authorList>
            <consortium name="The Broad Institute Genome Sequencing Platform"/>
            <consortium name="Broad Institute Genome Sequencing Center for Infectious Disease"/>
            <person name="Ma L.-J."/>
            <person name="Dead R."/>
            <person name="Young S."/>
            <person name="Zeng Q."/>
            <person name="Koehrsen M."/>
            <person name="Alvarado L."/>
            <person name="Berlin A."/>
            <person name="Chapman S.B."/>
            <person name="Chen Z."/>
            <person name="Freedman E."/>
            <person name="Gellesch M."/>
            <person name="Goldberg J."/>
            <person name="Griggs A."/>
            <person name="Gujja S."/>
            <person name="Heilman E.R."/>
            <person name="Heiman D."/>
            <person name="Hepburn T."/>
            <person name="Howarth C."/>
            <person name="Jen D."/>
            <person name="Larson L."/>
            <person name="Mehta T."/>
            <person name="Neiman D."/>
            <person name="Pearson M."/>
            <person name="Roberts A."/>
            <person name="Saif S."/>
            <person name="Shea T."/>
            <person name="Shenoy N."/>
            <person name="Sisk P."/>
            <person name="Stolte C."/>
            <person name="Sykes S."/>
            <person name="Walk T."/>
            <person name="White J."/>
            <person name="Yandava C."/>
            <person name="Haas B."/>
            <person name="Nusbaum C."/>
            <person name="Birren B."/>
        </authorList>
    </citation>
    <scope>NUCLEOTIDE SEQUENCE</scope>
    <source>
        <strain evidence="3">ATCC 64411</strain>
    </source>
</reference>
<feature type="chain" id="PRO_5009385113" evidence="2">
    <location>
        <begin position="24"/>
        <end position="364"/>
    </location>
</feature>
<name>A0A0C4DMD7_MAGP6</name>
<protein>
    <submittedName>
        <fullName evidence="3 4">Uncharacterized protein</fullName>
    </submittedName>
</protein>
<dbReference type="VEuPathDB" id="FungiDB:MAPG_00943"/>
<evidence type="ECO:0000256" key="2">
    <source>
        <dbReference type="SAM" id="SignalP"/>
    </source>
</evidence>
<organism evidence="4 5">
    <name type="scientific">Magnaporthiopsis poae (strain ATCC 64411 / 73-15)</name>
    <name type="common">Kentucky bluegrass fungus</name>
    <name type="synonym">Magnaporthe poae</name>
    <dbReference type="NCBI Taxonomy" id="644358"/>
    <lineage>
        <taxon>Eukaryota</taxon>
        <taxon>Fungi</taxon>
        <taxon>Dikarya</taxon>
        <taxon>Ascomycota</taxon>
        <taxon>Pezizomycotina</taxon>
        <taxon>Sordariomycetes</taxon>
        <taxon>Sordariomycetidae</taxon>
        <taxon>Magnaporthales</taxon>
        <taxon>Magnaporthaceae</taxon>
        <taxon>Magnaporthiopsis</taxon>
    </lineage>
</organism>
<keyword evidence="2" id="KW-0732">Signal</keyword>
<dbReference type="EMBL" id="GL876966">
    <property type="protein sequence ID" value="KLU81862.1"/>
    <property type="molecule type" value="Genomic_DNA"/>
</dbReference>
<feature type="compositionally biased region" description="Gly residues" evidence="1">
    <location>
        <begin position="147"/>
        <end position="160"/>
    </location>
</feature>
<dbReference type="OrthoDB" id="3683805at2759"/>